<proteinExistence type="predicted"/>
<evidence type="ECO:0000313" key="2">
    <source>
        <dbReference type="EMBL" id="MBE6511555.1"/>
    </source>
</evidence>
<evidence type="ECO:0000313" key="3">
    <source>
        <dbReference type="Proteomes" id="UP000732619"/>
    </source>
</evidence>
<keyword evidence="2" id="KW-0378">Hydrolase</keyword>
<gene>
    <name evidence="2" type="ORF">E7Z75_00180</name>
</gene>
<dbReference type="EMBL" id="SUTG01000001">
    <property type="protein sequence ID" value="MBE6511555.1"/>
    <property type="molecule type" value="Genomic_DNA"/>
</dbReference>
<dbReference type="CDD" id="cd00085">
    <property type="entry name" value="HNHc"/>
    <property type="match status" value="1"/>
</dbReference>
<keyword evidence="2" id="KW-0255">Endonuclease</keyword>
<dbReference type="Proteomes" id="UP000732619">
    <property type="component" value="Unassembled WGS sequence"/>
</dbReference>
<dbReference type="GO" id="GO:0004519">
    <property type="term" value="F:endonuclease activity"/>
    <property type="evidence" value="ECO:0007669"/>
    <property type="project" value="UniProtKB-KW"/>
</dbReference>
<protein>
    <submittedName>
        <fullName evidence="2">HNH endonuclease</fullName>
    </submittedName>
</protein>
<comment type="caution">
    <text evidence="2">The sequence shown here is derived from an EMBL/GenBank/DDBJ whole genome shotgun (WGS) entry which is preliminary data.</text>
</comment>
<feature type="domain" description="HNH endonuclease 5" evidence="1">
    <location>
        <begin position="3"/>
        <end position="53"/>
    </location>
</feature>
<name>A0A8T3VUE8_METOL</name>
<organism evidence="2 3">
    <name type="scientific">Methanobrevibacter olleyae</name>
    <dbReference type="NCBI Taxonomy" id="294671"/>
    <lineage>
        <taxon>Archaea</taxon>
        <taxon>Methanobacteriati</taxon>
        <taxon>Methanobacteriota</taxon>
        <taxon>Methanomada group</taxon>
        <taxon>Methanobacteria</taxon>
        <taxon>Methanobacteriales</taxon>
        <taxon>Methanobacteriaceae</taxon>
        <taxon>Methanobrevibacter</taxon>
    </lineage>
</organism>
<sequence length="330" mass="38388">MNCIFCNDEINEKNFSREHIIPESLGGKFVIDNVCKECNSRIGADFEDKLNKNTIITFILSYYLIKNKSNKYVTPHIKPFGDKKTIFKMTDDGQIYMHTLTNVVENGKNTIIEFDKTESQKYIEGTVNKKINRLNKKQGSNIPDYCEDSKQNFKETEKLEYGDYVPFKMEMDLSILVKLFIKISYEFAYIYLDSDYSNGNVSIMLKKIISLTDEDFNKYLSSDQSMIQVEYDTERIEECIGKVIKTSQLNTENIHYKKELKPSSNGDYIHKVSMFNEKGKIFVNINLFDIFLGRICVSEDANKYVDKSGKLMELITGRKNNKVINKLIRN</sequence>
<reference evidence="2" key="1">
    <citation type="submission" date="2019-04" db="EMBL/GenBank/DDBJ databases">
        <title>Evolution of Biomass-Degrading Anaerobic Consortia Revealed by Metagenomics.</title>
        <authorList>
            <person name="Peng X."/>
        </authorList>
    </citation>
    <scope>NUCLEOTIDE SEQUENCE</scope>
    <source>
        <strain evidence="2">SIG14</strain>
    </source>
</reference>
<dbReference type="AlphaFoldDB" id="A0A8T3VUE8"/>
<keyword evidence="2" id="KW-0540">Nuclease</keyword>
<dbReference type="Gene3D" id="1.10.30.50">
    <property type="match status" value="1"/>
</dbReference>
<accession>A0A8T3VUE8</accession>
<evidence type="ECO:0000259" key="1">
    <source>
        <dbReference type="Pfam" id="PF14279"/>
    </source>
</evidence>
<dbReference type="Pfam" id="PF14279">
    <property type="entry name" value="HNH_5"/>
    <property type="match status" value="1"/>
</dbReference>
<dbReference type="InterPro" id="IPR003615">
    <property type="entry name" value="HNH_nuc"/>
</dbReference>
<dbReference type="InterPro" id="IPR029471">
    <property type="entry name" value="HNH_5"/>
</dbReference>